<reference evidence="1 2" key="1">
    <citation type="submission" date="2019-12" db="EMBL/GenBank/DDBJ databases">
        <title>Deinococcus sp. HMF7620 Genome sequencing and assembly.</title>
        <authorList>
            <person name="Kang H."/>
            <person name="Kim H."/>
            <person name="Joh K."/>
        </authorList>
    </citation>
    <scope>NUCLEOTIDE SEQUENCE [LARGE SCALE GENOMIC DNA]</scope>
    <source>
        <strain evidence="1 2">HMF7620</strain>
    </source>
</reference>
<evidence type="ECO:0000313" key="2">
    <source>
        <dbReference type="Proteomes" id="UP000483286"/>
    </source>
</evidence>
<evidence type="ECO:0000313" key="1">
    <source>
        <dbReference type="EMBL" id="MVN88634.1"/>
    </source>
</evidence>
<dbReference type="EMBL" id="WQLB01000031">
    <property type="protein sequence ID" value="MVN88634.1"/>
    <property type="molecule type" value="Genomic_DNA"/>
</dbReference>
<accession>A0A7C9HTL1</accession>
<proteinExistence type="predicted"/>
<sequence>MTLTVPEFPLSLAAGLQHLQDALGEGYGGNLDTDALTRALSVDALRVDTAVHPRPWATAARLITDNTEYEVSKGLNARIDRKLSGLEEQQMQADAIAGILHLLPRTDETSWPPRSGSVATDGVF</sequence>
<dbReference type="RefSeq" id="WP_157460694.1">
    <property type="nucleotide sequence ID" value="NZ_WQLB01000031.1"/>
</dbReference>
<organism evidence="1 2">
    <name type="scientific">Deinococcus arboris</name>
    <dbReference type="NCBI Taxonomy" id="2682977"/>
    <lineage>
        <taxon>Bacteria</taxon>
        <taxon>Thermotogati</taxon>
        <taxon>Deinococcota</taxon>
        <taxon>Deinococci</taxon>
        <taxon>Deinococcales</taxon>
        <taxon>Deinococcaceae</taxon>
        <taxon>Deinococcus</taxon>
    </lineage>
</organism>
<gene>
    <name evidence="1" type="ORF">GO986_18010</name>
</gene>
<protein>
    <submittedName>
        <fullName evidence="1">Uncharacterized protein</fullName>
    </submittedName>
</protein>
<name>A0A7C9HTL1_9DEIO</name>
<comment type="caution">
    <text evidence="1">The sequence shown here is derived from an EMBL/GenBank/DDBJ whole genome shotgun (WGS) entry which is preliminary data.</text>
</comment>
<dbReference type="Proteomes" id="UP000483286">
    <property type="component" value="Unassembled WGS sequence"/>
</dbReference>
<keyword evidence="2" id="KW-1185">Reference proteome</keyword>
<dbReference type="AlphaFoldDB" id="A0A7C9HTL1"/>